<accession>A0A0E9Y164</accession>
<sequence length="23" mass="2553">MLLQCIIKSSSTVTVITVFNKVK</sequence>
<dbReference type="AlphaFoldDB" id="A0A0E9Y164"/>
<proteinExistence type="predicted"/>
<name>A0A0E9Y164_ANGAN</name>
<protein>
    <submittedName>
        <fullName evidence="1">Uncharacterized protein</fullName>
    </submittedName>
</protein>
<dbReference type="EMBL" id="GBXM01000161">
    <property type="protein sequence ID" value="JAI08417.1"/>
    <property type="molecule type" value="Transcribed_RNA"/>
</dbReference>
<evidence type="ECO:0000313" key="1">
    <source>
        <dbReference type="EMBL" id="JAI08417.1"/>
    </source>
</evidence>
<reference evidence="1" key="1">
    <citation type="submission" date="2014-11" db="EMBL/GenBank/DDBJ databases">
        <authorList>
            <person name="Amaro Gonzalez C."/>
        </authorList>
    </citation>
    <scope>NUCLEOTIDE SEQUENCE</scope>
</reference>
<reference evidence="1" key="2">
    <citation type="journal article" date="2015" name="Fish Shellfish Immunol.">
        <title>Early steps in the European eel (Anguilla anguilla)-Vibrio vulnificus interaction in the gills: Role of the RtxA13 toxin.</title>
        <authorList>
            <person name="Callol A."/>
            <person name="Pajuelo D."/>
            <person name="Ebbesson L."/>
            <person name="Teles M."/>
            <person name="MacKenzie S."/>
            <person name="Amaro C."/>
        </authorList>
    </citation>
    <scope>NUCLEOTIDE SEQUENCE</scope>
</reference>
<organism evidence="1">
    <name type="scientific">Anguilla anguilla</name>
    <name type="common">European freshwater eel</name>
    <name type="synonym">Muraena anguilla</name>
    <dbReference type="NCBI Taxonomy" id="7936"/>
    <lineage>
        <taxon>Eukaryota</taxon>
        <taxon>Metazoa</taxon>
        <taxon>Chordata</taxon>
        <taxon>Craniata</taxon>
        <taxon>Vertebrata</taxon>
        <taxon>Euteleostomi</taxon>
        <taxon>Actinopterygii</taxon>
        <taxon>Neopterygii</taxon>
        <taxon>Teleostei</taxon>
        <taxon>Anguilliformes</taxon>
        <taxon>Anguillidae</taxon>
        <taxon>Anguilla</taxon>
    </lineage>
</organism>